<feature type="domain" description="ABC3 transporter permease C-terminal" evidence="7">
    <location>
        <begin position="678"/>
        <end position="791"/>
    </location>
</feature>
<feature type="transmembrane region" description="Helical" evidence="6">
    <location>
        <begin position="21"/>
        <end position="41"/>
    </location>
</feature>
<evidence type="ECO:0000259" key="8">
    <source>
        <dbReference type="Pfam" id="PF12704"/>
    </source>
</evidence>
<dbReference type="EMBL" id="QPMM01000012">
    <property type="protein sequence ID" value="RFS19679.1"/>
    <property type="molecule type" value="Genomic_DNA"/>
</dbReference>
<evidence type="ECO:0000259" key="7">
    <source>
        <dbReference type="Pfam" id="PF02687"/>
    </source>
</evidence>
<name>A0A3E1Y4R9_9BACT</name>
<accession>A0A3E1Y4R9</accession>
<evidence type="ECO:0000256" key="3">
    <source>
        <dbReference type="ARBA" id="ARBA00022692"/>
    </source>
</evidence>
<organism evidence="9 10">
    <name type="scientific">Chitinophaga silvatica</name>
    <dbReference type="NCBI Taxonomy" id="2282649"/>
    <lineage>
        <taxon>Bacteria</taxon>
        <taxon>Pseudomonadati</taxon>
        <taxon>Bacteroidota</taxon>
        <taxon>Chitinophagia</taxon>
        <taxon>Chitinophagales</taxon>
        <taxon>Chitinophagaceae</taxon>
        <taxon>Chitinophaga</taxon>
    </lineage>
</organism>
<keyword evidence="5 6" id="KW-0472">Membrane</keyword>
<dbReference type="PANTHER" id="PTHR30572">
    <property type="entry name" value="MEMBRANE COMPONENT OF TRANSPORTER-RELATED"/>
    <property type="match status" value="1"/>
</dbReference>
<feature type="transmembrane region" description="Helical" evidence="6">
    <location>
        <begin position="422"/>
        <end position="445"/>
    </location>
</feature>
<keyword evidence="10" id="KW-1185">Reference proteome</keyword>
<feature type="domain" description="MacB-like periplasmic core" evidence="8">
    <location>
        <begin position="24"/>
        <end position="234"/>
    </location>
</feature>
<feature type="domain" description="MacB-like periplasmic core" evidence="8">
    <location>
        <begin position="434"/>
        <end position="631"/>
    </location>
</feature>
<feature type="transmembrane region" description="Helical" evidence="6">
    <location>
        <begin position="674"/>
        <end position="699"/>
    </location>
</feature>
<feature type="transmembrane region" description="Helical" evidence="6">
    <location>
        <begin position="332"/>
        <end position="358"/>
    </location>
</feature>
<dbReference type="OrthoDB" id="1451596at2"/>
<evidence type="ECO:0000313" key="10">
    <source>
        <dbReference type="Proteomes" id="UP000260644"/>
    </source>
</evidence>
<evidence type="ECO:0000256" key="6">
    <source>
        <dbReference type="SAM" id="Phobius"/>
    </source>
</evidence>
<protein>
    <submittedName>
        <fullName evidence="9">ABC transporter permease</fullName>
    </submittedName>
</protein>
<evidence type="ECO:0000256" key="1">
    <source>
        <dbReference type="ARBA" id="ARBA00004651"/>
    </source>
</evidence>
<dbReference type="PANTHER" id="PTHR30572:SF18">
    <property type="entry name" value="ABC-TYPE MACROLIDE FAMILY EXPORT SYSTEM PERMEASE COMPONENT 2"/>
    <property type="match status" value="1"/>
</dbReference>
<feature type="transmembrane region" description="Helical" evidence="6">
    <location>
        <begin position="283"/>
        <end position="305"/>
    </location>
</feature>
<evidence type="ECO:0000313" key="9">
    <source>
        <dbReference type="EMBL" id="RFS19679.1"/>
    </source>
</evidence>
<feature type="transmembrane region" description="Helical" evidence="6">
    <location>
        <begin position="727"/>
        <end position="746"/>
    </location>
</feature>
<dbReference type="AlphaFoldDB" id="A0A3E1Y4R9"/>
<feature type="transmembrane region" description="Helical" evidence="6">
    <location>
        <begin position="758"/>
        <end position="781"/>
    </location>
</feature>
<keyword evidence="3 6" id="KW-0812">Transmembrane</keyword>
<dbReference type="GO" id="GO:0005886">
    <property type="term" value="C:plasma membrane"/>
    <property type="evidence" value="ECO:0007669"/>
    <property type="project" value="UniProtKB-SubCell"/>
</dbReference>
<dbReference type="Pfam" id="PF12704">
    <property type="entry name" value="MacB_PCD"/>
    <property type="match status" value="2"/>
</dbReference>
<gene>
    <name evidence="9" type="ORF">DVR12_21480</name>
</gene>
<dbReference type="InterPro" id="IPR025857">
    <property type="entry name" value="MacB_PCD"/>
</dbReference>
<evidence type="ECO:0000256" key="4">
    <source>
        <dbReference type="ARBA" id="ARBA00022989"/>
    </source>
</evidence>
<dbReference type="Pfam" id="PF02687">
    <property type="entry name" value="FtsX"/>
    <property type="match status" value="2"/>
</dbReference>
<dbReference type="RefSeq" id="WP_116977866.1">
    <property type="nucleotide sequence ID" value="NZ_QPMM01000012.1"/>
</dbReference>
<feature type="domain" description="ABC3 transporter permease C-terminal" evidence="7">
    <location>
        <begin position="287"/>
        <end position="404"/>
    </location>
</feature>
<evidence type="ECO:0000256" key="2">
    <source>
        <dbReference type="ARBA" id="ARBA00022475"/>
    </source>
</evidence>
<feature type="transmembrane region" description="Helical" evidence="6">
    <location>
        <begin position="378"/>
        <end position="401"/>
    </location>
</feature>
<comment type="subcellular location">
    <subcellularLocation>
        <location evidence="1">Cell membrane</location>
        <topology evidence="1">Multi-pass membrane protein</topology>
    </subcellularLocation>
</comment>
<dbReference type="InterPro" id="IPR050250">
    <property type="entry name" value="Macrolide_Exporter_MacB"/>
</dbReference>
<proteinExistence type="predicted"/>
<dbReference type="InterPro" id="IPR003838">
    <property type="entry name" value="ABC3_permease_C"/>
</dbReference>
<sequence length="798" mass="88703">MLKNYFLIVFRGLKQHKFINLVKIGGLAVSLTSFLIILLYLNNELSYDQWHPTLKNVYRVSEQTSANHTDNPAPAALASFLQEHIPGITAYTHLQQTGDFELLFGTETTKIYQKEVVMADSGLLDVFPYQLLAGDPHTAFKNPGSALITPELSEKLFGKQDPVGKVFKLYNQLPFTVTGVLAPLSTPSHIRATAILMDPAPYNMRNSWGNISYMTYVRLSHPTGIAKLEDQINRVYYDHHLKQDNKTYEAVVNSGHAPGLFAEEVKDIHNFPRLDKSSFKTTLILFVLAVLLLISGALNAGNLSLVKAMRRGREIGVRKVLGANKLQIVKQFLLETGVHTLISLVLAGLLLILVLPWFNKAFGLSLSIIHAPFIVTLIAQVLGAVLVIIMISGIYPAWMFARQTAMSVLKQKLKITGKGLQFSNSLLVVQFSVSMFFIVAALIMLQQMSYMKNRDIGFTPEQVVQIQVRQQTWDNNFSNVRTKLLEVPGVTNVSKTTAVPGGYIDTTYTSFTHNGRVVSLTSVRVSTDIFKTLSIPVKDGRWFDDEHPEDLDNTAIINESAAKLLGGEGIIGSNIRYKDCDSVPYKIVGVVKDFQTQGFDSYVRPTFYSVSNAHCGRYQSGNSLLLKIKSGGLDKTMAGITAAWGTIEPEIPLRYSFLDDNFQRLFTDYIRVQYLVQIFTAISVIIALMGLLALTVFVTNQRLKEISIRKVMGASVGNVVLLLSKDFLRLVIIAIVLASPIAWYLVEYWLKDFAYRVNVSWLIFAVAALGVILMAGLTIGWQAIKASNVNPANSLKSE</sequence>
<evidence type="ECO:0000256" key="5">
    <source>
        <dbReference type="ARBA" id="ARBA00023136"/>
    </source>
</evidence>
<reference evidence="9 10" key="1">
    <citation type="submission" date="2018-07" db="EMBL/GenBank/DDBJ databases">
        <title>Chitinophaga K2CV101002-2 sp. nov., isolated from a monsoon evergreen broad-leaved forest soil.</title>
        <authorList>
            <person name="Lv Y."/>
        </authorList>
    </citation>
    <scope>NUCLEOTIDE SEQUENCE [LARGE SCALE GENOMIC DNA]</scope>
    <source>
        <strain evidence="9 10">GDMCC 1.1288</strain>
    </source>
</reference>
<keyword evidence="4 6" id="KW-1133">Transmembrane helix</keyword>
<keyword evidence="2" id="KW-1003">Cell membrane</keyword>
<comment type="caution">
    <text evidence="9">The sequence shown here is derived from an EMBL/GenBank/DDBJ whole genome shotgun (WGS) entry which is preliminary data.</text>
</comment>
<dbReference type="GO" id="GO:0022857">
    <property type="term" value="F:transmembrane transporter activity"/>
    <property type="evidence" value="ECO:0007669"/>
    <property type="project" value="TreeGrafter"/>
</dbReference>
<dbReference type="Proteomes" id="UP000260644">
    <property type="component" value="Unassembled WGS sequence"/>
</dbReference>